<dbReference type="EMBL" id="JBHRZS010000002">
    <property type="protein sequence ID" value="MFC3878646.1"/>
    <property type="molecule type" value="Genomic_DNA"/>
</dbReference>
<evidence type="ECO:0000313" key="9">
    <source>
        <dbReference type="EMBL" id="MFC3878646.1"/>
    </source>
</evidence>
<sequence>MLRHYIKTTLRGIKFHPFYSLISILGLAVGLASCMLIFSYWSQQNSYDQFHSDFDRIYRISEEKILESGSLVSSASTYSKVGEKLKNDFAGAEAVLRMHRASQNTSIQYGEEVFVQEGITGVENSFFDFFDFSFLAGSVEAWKNTPQSVILTETLAYRIFGNIDPVGKAIVINGVYGSYQANGYEEFKNYTVAGVIRDLPSNTHLDFTALISLSIYANPDQEFSNWGNSLYTYVKLPAEGGLDELQTALADISTEVFPESGLKFNPMPLEDIHLKSSLLNEFKSNGNEDLLLLLAALAILVLLIASCNYVNFATARAIQRQKEIGLRKIFWAGKFQLFSQLLTEAFLVNFIAIAIAILGIILINPILTDITGIDLLGELTHSINGISVLAILVIAILLTGIYPAFLVSKSSLKGISIQSQKQLKIQRPVVVFQFAISIFVIGFTLLISSQLNYMQESGSGFDLEKTLVITGPSVESDEFNLDQRLTTFQNELKNNSRVNGVTSANFIPGKEIRGQAEGYVRQLSAPESEANTYSFTQVDPNFISEFGLEMVTGRAFDPASGDRQSIIVNVEAAKLLGFGSPEQAVGQRIHYRMNRTPEIIGVIQNFHQFSLREAYQPIIFELRDQPDSFIYLKYNTTAEASLLAEVGEQWKQSFPGNPFNYFYLDEFYSKQYQQDENFFKVFRIFSGLAIFLAALGFFGLTYFLATAKVKEIGIRKTLGAELKDIINILGKGTLPSLIIAAIVSIPTIYLLGDSWLENYAFRISIGWWMLIVPVLAFALLSFVLILIQSVHSYRTNPIIALQEGSEGRLDS</sequence>
<keyword evidence="2" id="KW-1003">Cell membrane</keyword>
<accession>A0ABV8AP78</accession>
<evidence type="ECO:0000256" key="2">
    <source>
        <dbReference type="ARBA" id="ARBA00022475"/>
    </source>
</evidence>
<evidence type="ECO:0000259" key="8">
    <source>
        <dbReference type="Pfam" id="PF12704"/>
    </source>
</evidence>
<feature type="transmembrane region" description="Helical" evidence="6">
    <location>
        <begin position="346"/>
        <end position="366"/>
    </location>
</feature>
<feature type="transmembrane region" description="Helical" evidence="6">
    <location>
        <begin position="429"/>
        <end position="447"/>
    </location>
</feature>
<evidence type="ECO:0000256" key="6">
    <source>
        <dbReference type="SAM" id="Phobius"/>
    </source>
</evidence>
<name>A0ABV8AP78_9BACT</name>
<feature type="transmembrane region" description="Helical" evidence="6">
    <location>
        <begin position="725"/>
        <end position="745"/>
    </location>
</feature>
<reference evidence="10" key="1">
    <citation type="journal article" date="2019" name="Int. J. Syst. Evol. Microbiol.">
        <title>The Global Catalogue of Microorganisms (GCM) 10K type strain sequencing project: providing services to taxonomists for standard genome sequencing and annotation.</title>
        <authorList>
            <consortium name="The Broad Institute Genomics Platform"/>
            <consortium name="The Broad Institute Genome Sequencing Center for Infectious Disease"/>
            <person name="Wu L."/>
            <person name="Ma J."/>
        </authorList>
    </citation>
    <scope>NUCLEOTIDE SEQUENCE [LARGE SCALE GENOMIC DNA]</scope>
    <source>
        <strain evidence="10">CCUG 60523</strain>
    </source>
</reference>
<evidence type="ECO:0000256" key="3">
    <source>
        <dbReference type="ARBA" id="ARBA00022692"/>
    </source>
</evidence>
<feature type="transmembrane region" description="Helical" evidence="6">
    <location>
        <begin position="684"/>
        <end position="705"/>
    </location>
</feature>
<dbReference type="Pfam" id="PF12704">
    <property type="entry name" value="MacB_PCD"/>
    <property type="match status" value="2"/>
</dbReference>
<proteinExistence type="predicted"/>
<dbReference type="PANTHER" id="PTHR30572:SF18">
    <property type="entry name" value="ABC-TYPE MACROLIDE FAMILY EXPORT SYSTEM PERMEASE COMPONENT 2"/>
    <property type="match status" value="1"/>
</dbReference>
<evidence type="ECO:0000313" key="10">
    <source>
        <dbReference type="Proteomes" id="UP001595805"/>
    </source>
</evidence>
<feature type="transmembrane region" description="Helical" evidence="6">
    <location>
        <begin position="21"/>
        <end position="41"/>
    </location>
</feature>
<protein>
    <submittedName>
        <fullName evidence="9">ABC transporter permease</fullName>
    </submittedName>
</protein>
<gene>
    <name evidence="9" type="ORF">ACFOSV_00570</name>
</gene>
<feature type="domain" description="MacB-like periplasmic core" evidence="8">
    <location>
        <begin position="20"/>
        <end position="250"/>
    </location>
</feature>
<dbReference type="PROSITE" id="PS51257">
    <property type="entry name" value="PROKAR_LIPOPROTEIN"/>
    <property type="match status" value="1"/>
</dbReference>
<evidence type="ECO:0000256" key="4">
    <source>
        <dbReference type="ARBA" id="ARBA00022989"/>
    </source>
</evidence>
<feature type="transmembrane region" description="Helical" evidence="6">
    <location>
        <begin position="386"/>
        <end position="408"/>
    </location>
</feature>
<evidence type="ECO:0000259" key="7">
    <source>
        <dbReference type="Pfam" id="PF02687"/>
    </source>
</evidence>
<evidence type="ECO:0000256" key="1">
    <source>
        <dbReference type="ARBA" id="ARBA00004651"/>
    </source>
</evidence>
<comment type="subcellular location">
    <subcellularLocation>
        <location evidence="1">Cell membrane</location>
        <topology evidence="1">Multi-pass membrane protein</topology>
    </subcellularLocation>
</comment>
<feature type="transmembrane region" description="Helical" evidence="6">
    <location>
        <begin position="765"/>
        <end position="787"/>
    </location>
</feature>
<dbReference type="RefSeq" id="WP_377902303.1">
    <property type="nucleotide sequence ID" value="NZ_JBHRZS010000002.1"/>
</dbReference>
<dbReference type="PANTHER" id="PTHR30572">
    <property type="entry name" value="MEMBRANE COMPONENT OF TRANSPORTER-RELATED"/>
    <property type="match status" value="1"/>
</dbReference>
<dbReference type="InterPro" id="IPR025857">
    <property type="entry name" value="MacB_PCD"/>
</dbReference>
<organism evidence="9 10">
    <name type="scientific">Algoriphagus namhaensis</name>
    <dbReference type="NCBI Taxonomy" id="915353"/>
    <lineage>
        <taxon>Bacteria</taxon>
        <taxon>Pseudomonadati</taxon>
        <taxon>Bacteroidota</taxon>
        <taxon>Cytophagia</taxon>
        <taxon>Cytophagales</taxon>
        <taxon>Cyclobacteriaceae</taxon>
        <taxon>Algoriphagus</taxon>
    </lineage>
</organism>
<dbReference type="Proteomes" id="UP001595805">
    <property type="component" value="Unassembled WGS sequence"/>
</dbReference>
<dbReference type="InterPro" id="IPR003838">
    <property type="entry name" value="ABC3_permease_C"/>
</dbReference>
<dbReference type="InterPro" id="IPR050250">
    <property type="entry name" value="Macrolide_Exporter_MacB"/>
</dbReference>
<feature type="domain" description="ABC3 transporter permease C-terminal" evidence="7">
    <location>
        <begin position="684"/>
        <end position="797"/>
    </location>
</feature>
<feature type="domain" description="ABC3 transporter permease C-terminal" evidence="7">
    <location>
        <begin position="296"/>
        <end position="409"/>
    </location>
</feature>
<keyword evidence="5 6" id="KW-0472">Membrane</keyword>
<evidence type="ECO:0000256" key="5">
    <source>
        <dbReference type="ARBA" id="ARBA00023136"/>
    </source>
</evidence>
<dbReference type="Pfam" id="PF02687">
    <property type="entry name" value="FtsX"/>
    <property type="match status" value="2"/>
</dbReference>
<feature type="transmembrane region" description="Helical" evidence="6">
    <location>
        <begin position="290"/>
        <end position="312"/>
    </location>
</feature>
<keyword evidence="4 6" id="KW-1133">Transmembrane helix</keyword>
<comment type="caution">
    <text evidence="9">The sequence shown here is derived from an EMBL/GenBank/DDBJ whole genome shotgun (WGS) entry which is preliminary data.</text>
</comment>
<keyword evidence="10" id="KW-1185">Reference proteome</keyword>
<feature type="domain" description="MacB-like periplasmic core" evidence="8">
    <location>
        <begin position="439"/>
        <end position="638"/>
    </location>
</feature>
<keyword evidence="3 6" id="KW-0812">Transmembrane</keyword>